<dbReference type="Pfam" id="PF08241">
    <property type="entry name" value="Methyltransf_11"/>
    <property type="match status" value="1"/>
</dbReference>
<protein>
    <submittedName>
        <fullName evidence="2">Class I SAM-dependent methyltransferase</fullName>
    </submittedName>
</protein>
<sequence length="210" mass="23880">MRALTEKYLRPDQNLMIADIGSYDVNGSYKPLFDNLNWTYHGVDQAAGPNVDFVLSDPHTLPFSSSSYDVIVSGQAFEHMEFFWLVATEVARVMKPGGLFFLIAPSKGHEHRYPMDCWRYYPDGYAAIGRWAGLETLEAKSDLADPASDWGDTVGAFRKPDNWRPMDIHAHLRQRVTELEEHNRALLNSTSWKITAPIREIMSAMKGARK</sequence>
<dbReference type="RefSeq" id="WP_316021723.1">
    <property type="nucleotide sequence ID" value="NZ_JAWDID010000126.1"/>
</dbReference>
<keyword evidence="3" id="KW-1185">Reference proteome</keyword>
<dbReference type="EMBL" id="JAWDID010000126">
    <property type="protein sequence ID" value="MDU0344037.1"/>
    <property type="molecule type" value="Genomic_DNA"/>
</dbReference>
<dbReference type="InterPro" id="IPR029063">
    <property type="entry name" value="SAM-dependent_MTases_sf"/>
</dbReference>
<evidence type="ECO:0000259" key="1">
    <source>
        <dbReference type="Pfam" id="PF08241"/>
    </source>
</evidence>
<dbReference type="GO" id="GO:0032259">
    <property type="term" value="P:methylation"/>
    <property type="evidence" value="ECO:0007669"/>
    <property type="project" value="UniProtKB-KW"/>
</dbReference>
<keyword evidence="2" id="KW-0808">Transferase</keyword>
<keyword evidence="2" id="KW-0489">Methyltransferase</keyword>
<dbReference type="GO" id="GO:0008168">
    <property type="term" value="F:methyltransferase activity"/>
    <property type="evidence" value="ECO:0007669"/>
    <property type="project" value="UniProtKB-KW"/>
</dbReference>
<dbReference type="SUPFAM" id="SSF53335">
    <property type="entry name" value="S-adenosyl-L-methionine-dependent methyltransferases"/>
    <property type="match status" value="1"/>
</dbReference>
<organism evidence="2 3">
    <name type="scientific">Bosea rubneri</name>
    <dbReference type="NCBI Taxonomy" id="3075434"/>
    <lineage>
        <taxon>Bacteria</taxon>
        <taxon>Pseudomonadati</taxon>
        <taxon>Pseudomonadota</taxon>
        <taxon>Alphaproteobacteria</taxon>
        <taxon>Hyphomicrobiales</taxon>
        <taxon>Boseaceae</taxon>
        <taxon>Bosea</taxon>
    </lineage>
</organism>
<comment type="caution">
    <text evidence="2">The sequence shown here is derived from an EMBL/GenBank/DDBJ whole genome shotgun (WGS) entry which is preliminary data.</text>
</comment>
<proteinExistence type="predicted"/>
<dbReference type="Gene3D" id="3.40.50.150">
    <property type="entry name" value="Vaccinia Virus protein VP39"/>
    <property type="match status" value="1"/>
</dbReference>
<name>A0ABU3SI02_9HYPH</name>
<accession>A0ABU3SI02</accession>
<gene>
    <name evidence="2" type="ORF">RKE40_29565</name>
</gene>
<dbReference type="Proteomes" id="UP001254257">
    <property type="component" value="Unassembled WGS sequence"/>
</dbReference>
<dbReference type="CDD" id="cd02440">
    <property type="entry name" value="AdoMet_MTases"/>
    <property type="match status" value="1"/>
</dbReference>
<feature type="domain" description="Methyltransferase type 11" evidence="1">
    <location>
        <begin position="49"/>
        <end position="102"/>
    </location>
</feature>
<reference evidence="2 3" key="1">
    <citation type="submission" date="2023-09" db="EMBL/GenBank/DDBJ databases">
        <title>Whole genome shotgun sequencing (WGS) of Bosea sp. ZW T0_25, isolated from stored onions (Allium cepa).</title>
        <authorList>
            <person name="Stoll D.A."/>
            <person name="Huch M."/>
        </authorList>
    </citation>
    <scope>NUCLEOTIDE SEQUENCE [LARGE SCALE GENOMIC DNA]</scope>
    <source>
        <strain evidence="2 3">ZW T0_25</strain>
    </source>
</reference>
<evidence type="ECO:0000313" key="3">
    <source>
        <dbReference type="Proteomes" id="UP001254257"/>
    </source>
</evidence>
<dbReference type="InterPro" id="IPR013216">
    <property type="entry name" value="Methyltransf_11"/>
</dbReference>
<evidence type="ECO:0000313" key="2">
    <source>
        <dbReference type="EMBL" id="MDU0344037.1"/>
    </source>
</evidence>